<dbReference type="OrthoDB" id="6089788at2"/>
<dbReference type="Pfam" id="PF14070">
    <property type="entry name" value="YjfB_motility"/>
    <property type="match status" value="1"/>
</dbReference>
<proteinExistence type="predicted"/>
<sequence length="65" mass="6582">MELTAASASAYQQASLQQDVALAVAGKAKDNIDLQGAMALQLIESTAVAPVDPSSPLGQNINVSV</sequence>
<organism evidence="1 2">
    <name type="scientific">Amphritea opalescens</name>
    <dbReference type="NCBI Taxonomy" id="2490544"/>
    <lineage>
        <taxon>Bacteria</taxon>
        <taxon>Pseudomonadati</taxon>
        <taxon>Pseudomonadota</taxon>
        <taxon>Gammaproteobacteria</taxon>
        <taxon>Oceanospirillales</taxon>
        <taxon>Oceanospirillaceae</taxon>
        <taxon>Amphritea</taxon>
    </lineage>
</organism>
<comment type="caution">
    <text evidence="1">The sequence shown here is derived from an EMBL/GenBank/DDBJ whole genome shotgun (WGS) entry which is preliminary data.</text>
</comment>
<dbReference type="Proteomes" id="UP000283087">
    <property type="component" value="Unassembled WGS sequence"/>
</dbReference>
<protein>
    <submittedName>
        <fullName evidence="1">Putative motility protein</fullName>
    </submittedName>
</protein>
<evidence type="ECO:0000313" key="2">
    <source>
        <dbReference type="Proteomes" id="UP000283087"/>
    </source>
</evidence>
<name>A0A430KRD5_9GAMM</name>
<reference evidence="1 2" key="1">
    <citation type="submission" date="2018-11" db="EMBL/GenBank/DDBJ databases">
        <title>The draft genome sequence of Amphritea opalescens ANRC-JH13T.</title>
        <authorList>
            <person name="Fang Z."/>
            <person name="Zhang Y."/>
            <person name="Han X."/>
        </authorList>
    </citation>
    <scope>NUCLEOTIDE SEQUENCE [LARGE SCALE GENOMIC DNA]</scope>
    <source>
        <strain evidence="1 2">ANRC-JH13</strain>
    </source>
</reference>
<dbReference type="EMBL" id="RQXW01000007">
    <property type="protein sequence ID" value="RTE66030.1"/>
    <property type="molecule type" value="Genomic_DNA"/>
</dbReference>
<evidence type="ECO:0000313" key="1">
    <source>
        <dbReference type="EMBL" id="RTE66030.1"/>
    </source>
</evidence>
<accession>A0A430KRD5</accession>
<gene>
    <name evidence="1" type="ORF">EH243_10145</name>
</gene>
<keyword evidence="2" id="KW-1185">Reference proteome</keyword>
<dbReference type="AlphaFoldDB" id="A0A430KRD5"/>
<dbReference type="RefSeq" id="WP_126158537.1">
    <property type="nucleotide sequence ID" value="NZ_RQXW01000007.1"/>
</dbReference>
<dbReference type="InterPro" id="IPR025906">
    <property type="entry name" value="YjfB_motility"/>
</dbReference>